<feature type="compositionally biased region" description="Basic and acidic residues" evidence="1">
    <location>
        <begin position="16"/>
        <end position="25"/>
    </location>
</feature>
<dbReference type="OrthoDB" id="4793326at2759"/>
<dbReference type="EMBL" id="MWPZ01000011">
    <property type="protein sequence ID" value="TIC90404.1"/>
    <property type="molecule type" value="Genomic_DNA"/>
</dbReference>
<proteinExistence type="predicted"/>
<name>A0A4T0VEE6_9PEZI</name>
<evidence type="ECO:0000256" key="1">
    <source>
        <dbReference type="SAM" id="MobiDB-lite"/>
    </source>
</evidence>
<evidence type="ECO:0000313" key="3">
    <source>
        <dbReference type="EMBL" id="TIC90404.1"/>
    </source>
</evidence>
<reference evidence="3 4" key="1">
    <citation type="journal article" date="2019" name="Genome Biol. Evol.">
        <title>Genomic Plasticity Mediated by Transposable Elements in the Plant Pathogenic Fungus Colletotrichum higginsianum.</title>
        <authorList>
            <person name="Tsushima A."/>
            <person name="Gan P."/>
            <person name="Kumakura N."/>
            <person name="Narusaka M."/>
            <person name="Takano Y."/>
            <person name="Narusaka Y."/>
            <person name="Shirasu K."/>
        </authorList>
    </citation>
    <scope>NUCLEOTIDE SEQUENCE [LARGE SCALE GENOMIC DNA]</scope>
    <source>
        <strain evidence="3 4">MAFF305635-RFP</strain>
    </source>
</reference>
<evidence type="ECO:0000313" key="4">
    <source>
        <dbReference type="Proteomes" id="UP000305883"/>
    </source>
</evidence>
<evidence type="ECO:0000256" key="2">
    <source>
        <dbReference type="SAM" id="Phobius"/>
    </source>
</evidence>
<feature type="transmembrane region" description="Helical" evidence="2">
    <location>
        <begin position="119"/>
        <end position="138"/>
    </location>
</feature>
<keyword evidence="2" id="KW-0812">Transmembrane</keyword>
<feature type="region of interest" description="Disordered" evidence="1">
    <location>
        <begin position="1"/>
        <end position="25"/>
    </location>
</feature>
<accession>A0A4T0VEE6</accession>
<protein>
    <submittedName>
        <fullName evidence="3">Uncharacterized protein</fullName>
    </submittedName>
</protein>
<sequence length="152" mass="16546">MDDTPRKSTSSGAKGTSKDQGGDIQDCLRDCDYSGSNEPRPARTPVSDGHCRLDVDGFVCRIARSRRGALVILSATMFAEAVFRIRGVEKVHEAALVVCYMLLFCWSLTMSYAEKFRGLSLTTVLAFTPMSSIVSNLANSLKNDDKIAEQAG</sequence>
<keyword evidence="2" id="KW-1133">Transmembrane helix</keyword>
<organism evidence="3 4">
    <name type="scientific">Colletotrichum higginsianum</name>
    <dbReference type="NCBI Taxonomy" id="80884"/>
    <lineage>
        <taxon>Eukaryota</taxon>
        <taxon>Fungi</taxon>
        <taxon>Dikarya</taxon>
        <taxon>Ascomycota</taxon>
        <taxon>Pezizomycotina</taxon>
        <taxon>Sordariomycetes</taxon>
        <taxon>Hypocreomycetidae</taxon>
        <taxon>Glomerellales</taxon>
        <taxon>Glomerellaceae</taxon>
        <taxon>Colletotrichum</taxon>
        <taxon>Colletotrichum destructivum species complex</taxon>
    </lineage>
</organism>
<gene>
    <name evidence="3" type="ORF">CH35J_011833</name>
</gene>
<keyword evidence="2" id="KW-0472">Membrane</keyword>
<comment type="caution">
    <text evidence="3">The sequence shown here is derived from an EMBL/GenBank/DDBJ whole genome shotgun (WGS) entry which is preliminary data.</text>
</comment>
<dbReference type="AlphaFoldDB" id="A0A4T0VEE6"/>
<feature type="transmembrane region" description="Helical" evidence="2">
    <location>
        <begin position="94"/>
        <end position="113"/>
    </location>
</feature>
<dbReference type="Proteomes" id="UP000305883">
    <property type="component" value="Unassembled WGS sequence"/>
</dbReference>